<feature type="transmembrane region" description="Helical" evidence="8">
    <location>
        <begin position="195"/>
        <end position="219"/>
    </location>
</feature>
<keyword evidence="6" id="KW-0675">Receptor</keyword>
<dbReference type="GO" id="GO:0005886">
    <property type="term" value="C:plasma membrane"/>
    <property type="evidence" value="ECO:0007669"/>
    <property type="project" value="UniProtKB-SubCell"/>
</dbReference>
<organism evidence="9 10">
    <name type="scientific">Bemisia tabaci</name>
    <name type="common">Sweetpotato whitefly</name>
    <name type="synonym">Aleurodes tabaci</name>
    <dbReference type="NCBI Taxonomy" id="7038"/>
    <lineage>
        <taxon>Eukaryota</taxon>
        <taxon>Metazoa</taxon>
        <taxon>Ecdysozoa</taxon>
        <taxon>Arthropoda</taxon>
        <taxon>Hexapoda</taxon>
        <taxon>Insecta</taxon>
        <taxon>Pterygota</taxon>
        <taxon>Neoptera</taxon>
        <taxon>Paraneoptera</taxon>
        <taxon>Hemiptera</taxon>
        <taxon>Sternorrhyncha</taxon>
        <taxon>Aleyrodoidea</taxon>
        <taxon>Aleyrodidae</taxon>
        <taxon>Aleyrodinae</taxon>
        <taxon>Bemisia</taxon>
    </lineage>
</organism>
<dbReference type="PANTHER" id="PTHR42643">
    <property type="entry name" value="IONOTROPIC RECEPTOR 20A-RELATED"/>
    <property type="match status" value="1"/>
</dbReference>
<accession>A0A9P0APD2</accession>
<feature type="transmembrane region" description="Helical" evidence="8">
    <location>
        <begin position="408"/>
        <end position="432"/>
    </location>
</feature>
<evidence type="ECO:0000256" key="1">
    <source>
        <dbReference type="ARBA" id="ARBA00004651"/>
    </source>
</evidence>
<evidence type="ECO:0000256" key="2">
    <source>
        <dbReference type="ARBA" id="ARBA00022475"/>
    </source>
</evidence>
<evidence type="ECO:0000256" key="5">
    <source>
        <dbReference type="ARBA" id="ARBA00023136"/>
    </source>
</evidence>
<evidence type="ECO:0000256" key="4">
    <source>
        <dbReference type="ARBA" id="ARBA00022989"/>
    </source>
</evidence>
<keyword evidence="5 8" id="KW-0472">Membrane</keyword>
<evidence type="ECO:0000313" key="9">
    <source>
        <dbReference type="EMBL" id="CAH0396242.1"/>
    </source>
</evidence>
<dbReference type="InterPro" id="IPR052192">
    <property type="entry name" value="Insect_Ionotropic_Sensory_Rcpt"/>
</dbReference>
<evidence type="ECO:0000256" key="3">
    <source>
        <dbReference type="ARBA" id="ARBA00022692"/>
    </source>
</evidence>
<keyword evidence="10" id="KW-1185">Reference proteome</keyword>
<evidence type="ECO:0000313" key="10">
    <source>
        <dbReference type="Proteomes" id="UP001152759"/>
    </source>
</evidence>
<keyword evidence="3 8" id="KW-0812">Transmembrane</keyword>
<feature type="transmembrane region" description="Helical" evidence="8">
    <location>
        <begin position="116"/>
        <end position="144"/>
    </location>
</feature>
<dbReference type="Proteomes" id="UP001152759">
    <property type="component" value="Chromosome 9"/>
</dbReference>
<name>A0A9P0APD2_BEMTA</name>
<dbReference type="Gene3D" id="1.10.287.70">
    <property type="match status" value="1"/>
</dbReference>
<dbReference type="PANTHER" id="PTHR42643:SF38">
    <property type="entry name" value="IONOTROPIC RECEPTOR 100A"/>
    <property type="match status" value="1"/>
</dbReference>
<keyword evidence="4 8" id="KW-1133">Transmembrane helix</keyword>
<gene>
    <name evidence="9" type="ORF">BEMITA_LOCUS14330</name>
</gene>
<reference evidence="9" key="1">
    <citation type="submission" date="2021-12" db="EMBL/GenBank/DDBJ databases">
        <authorList>
            <person name="King R."/>
        </authorList>
    </citation>
    <scope>NUCLEOTIDE SEQUENCE</scope>
</reference>
<evidence type="ECO:0000256" key="7">
    <source>
        <dbReference type="ARBA" id="ARBA00023180"/>
    </source>
</evidence>
<proteinExistence type="predicted"/>
<evidence type="ECO:0000256" key="6">
    <source>
        <dbReference type="ARBA" id="ARBA00023170"/>
    </source>
</evidence>
<keyword evidence="2" id="KW-1003">Cell membrane</keyword>
<dbReference type="EMBL" id="OU963870">
    <property type="protein sequence ID" value="CAH0396242.1"/>
    <property type="molecule type" value="Genomic_DNA"/>
</dbReference>
<sequence>MHRKPMKVLLDYWTKPNLHVLINFESWTKWLTFHEIALEHLASSLNCSLKYGLEEKWLRLREEEDGLRYDINLHIFGGNGFSLREFDTSEIDLAVSIDTSAICIATPHSAFMSQGLVIFVSFTPIVWALTLITVFLFILLQYLFLYSQREFFDQLYSEAKRDNFRGTSSMLTVYAYFVCGSPPTLTLGRLVTGKMIFTIFSFSALIISTAFLGSMTTLLSNRVLYPEIDSLRTLEESDLFIETLNDLEMDIDFFAGRSESLRGKLVKNYLFYESELFDRELYSSENLDFMLNVSHIFSKSTSNAFLVSLPFMSNPRENVIILQTHLEEPLEYHLMKECLMMYPLTLPILKNSIFYDKLNQVIASMLETGHAGRILDDTTRDLIKWGNSSAREENVEPRAYDMNDLQSAFFGLVVGLFLSFLAFVGELCIDFFQCSVPVKFLKRRNIC</sequence>
<comment type="subcellular location">
    <subcellularLocation>
        <location evidence="1">Cell membrane</location>
        <topology evidence="1">Multi-pass membrane protein</topology>
    </subcellularLocation>
</comment>
<evidence type="ECO:0008006" key="11">
    <source>
        <dbReference type="Google" id="ProtNLM"/>
    </source>
</evidence>
<evidence type="ECO:0000256" key="8">
    <source>
        <dbReference type="SAM" id="Phobius"/>
    </source>
</evidence>
<keyword evidence="7" id="KW-0325">Glycoprotein</keyword>
<protein>
    <recommendedName>
        <fullName evidence="11">Ionotropic receptor</fullName>
    </recommendedName>
</protein>
<dbReference type="AlphaFoldDB" id="A0A9P0APD2"/>